<protein>
    <submittedName>
        <fullName evidence="2">Uncharacterized protein</fullName>
    </submittedName>
</protein>
<gene>
    <name evidence="2" type="ORF">SAMN05216259_101436</name>
</gene>
<evidence type="ECO:0000256" key="1">
    <source>
        <dbReference type="SAM" id="MobiDB-lite"/>
    </source>
</evidence>
<dbReference type="EMBL" id="FNIE01000001">
    <property type="protein sequence ID" value="SDM76751.1"/>
    <property type="molecule type" value="Genomic_DNA"/>
</dbReference>
<feature type="region of interest" description="Disordered" evidence="1">
    <location>
        <begin position="74"/>
        <end position="98"/>
    </location>
</feature>
<feature type="region of interest" description="Disordered" evidence="1">
    <location>
        <begin position="1"/>
        <end position="53"/>
    </location>
</feature>
<keyword evidence="3" id="KW-1185">Reference proteome</keyword>
<evidence type="ECO:0000313" key="3">
    <source>
        <dbReference type="Proteomes" id="UP000199341"/>
    </source>
</evidence>
<dbReference type="Proteomes" id="UP000199341">
    <property type="component" value="Unassembled WGS sequence"/>
</dbReference>
<feature type="compositionally biased region" description="Low complexity" evidence="1">
    <location>
        <begin position="14"/>
        <end position="24"/>
    </location>
</feature>
<evidence type="ECO:0000313" key="2">
    <source>
        <dbReference type="EMBL" id="SDM76751.1"/>
    </source>
</evidence>
<organism evidence="2 3">
    <name type="scientific">Actinacidiphila guanduensis</name>
    <dbReference type="NCBI Taxonomy" id="310781"/>
    <lineage>
        <taxon>Bacteria</taxon>
        <taxon>Bacillati</taxon>
        <taxon>Actinomycetota</taxon>
        <taxon>Actinomycetes</taxon>
        <taxon>Kitasatosporales</taxon>
        <taxon>Streptomycetaceae</taxon>
        <taxon>Actinacidiphila</taxon>
    </lineage>
</organism>
<sequence length="166" mass="17320">MARRYGGPAGPGPAGRSAAPGADPAAPPEQHRERNVTVSTAQEHPAGPVDPAAQVTVVLDGCGTDDARTVLEALQASFPSDRDTADRPAEVEEGRPSVWTATFDVSRTLGLPGPAHLSQPVTATVQGGYRAVDRIREGLAEAFAVRVVGTASGDQEQEAQFRLESR</sequence>
<dbReference type="STRING" id="310781.SAMN05216259_101436"/>
<reference evidence="2 3" key="1">
    <citation type="submission" date="2016-10" db="EMBL/GenBank/DDBJ databases">
        <authorList>
            <person name="de Groot N.N."/>
        </authorList>
    </citation>
    <scope>NUCLEOTIDE SEQUENCE [LARGE SCALE GENOMIC DNA]</scope>
    <source>
        <strain evidence="2 3">CGMCC 4.2022</strain>
    </source>
</reference>
<proteinExistence type="predicted"/>
<dbReference type="AlphaFoldDB" id="A0A1G9VXT2"/>
<accession>A0A1G9VXT2</accession>
<name>A0A1G9VXT2_9ACTN</name>
<feature type="compositionally biased region" description="Basic and acidic residues" evidence="1">
    <location>
        <begin position="80"/>
        <end position="95"/>
    </location>
</feature>